<dbReference type="Pfam" id="PF05014">
    <property type="entry name" value="Nuc_deoxyrib_tr"/>
    <property type="match status" value="1"/>
</dbReference>
<gene>
    <name evidence="1" type="ORF">LOOC260_113100</name>
</gene>
<dbReference type="PANTHER" id="PTHR15364">
    <property type="entry name" value="2'-DEOXYNUCLEOSIDE 5'-PHOSPHATE N-HYDROLASE 1"/>
    <property type="match status" value="1"/>
</dbReference>
<dbReference type="STRING" id="1291742.LOOC260_113100"/>
<dbReference type="GO" id="GO:0070694">
    <property type="term" value="F:5-hydroxymethyl-dUMP N-hydrolase activity"/>
    <property type="evidence" value="ECO:0007669"/>
    <property type="project" value="TreeGrafter"/>
</dbReference>
<dbReference type="Gene3D" id="3.40.50.450">
    <property type="match status" value="1"/>
</dbReference>
<dbReference type="EMBL" id="AP014680">
    <property type="protein sequence ID" value="BAP85846.1"/>
    <property type="molecule type" value="Genomic_DNA"/>
</dbReference>
<reference evidence="1 2" key="1">
    <citation type="submission" date="2014-11" db="EMBL/GenBank/DDBJ databases">
        <title>Complete genome sequence and analysis of Lactobacillus hokkaidonensis LOOC260T.</title>
        <authorList>
            <person name="Tanizawa Y."/>
            <person name="Tohno M."/>
            <person name="Kaminuma E."/>
            <person name="Nakamura Y."/>
            <person name="Arita M."/>
        </authorList>
    </citation>
    <scope>NUCLEOTIDE SEQUENCE [LARGE SCALE GENOMIC DNA]</scope>
    <source>
        <strain evidence="1 2">LOOC260</strain>
    </source>
</reference>
<sequence length="148" mass="16418">MKNIYLAGPFFSESQIERITKVEKALNVNTTTGEVFSPRLSDENDDSINAGSPEWSKAIFTKDVAEIDNADVIVAITDFAHENVDSGTAFEIGYAYNLKLPIILLQENDEPLNLMISQAGHYYTKSIAELANYDFNKLPAQAYTGKAF</sequence>
<evidence type="ECO:0000313" key="1">
    <source>
        <dbReference type="EMBL" id="BAP85846.1"/>
    </source>
</evidence>
<dbReference type="KEGG" id="lho:LOOC260_113100"/>
<keyword evidence="1" id="KW-0808">Transferase</keyword>
<dbReference type="GO" id="GO:0009159">
    <property type="term" value="P:deoxyribonucleoside monophosphate catabolic process"/>
    <property type="evidence" value="ECO:0007669"/>
    <property type="project" value="TreeGrafter"/>
</dbReference>
<dbReference type="AlphaFoldDB" id="A0A0A1GZE9"/>
<evidence type="ECO:0000313" key="2">
    <source>
        <dbReference type="Proteomes" id="UP000031620"/>
    </source>
</evidence>
<proteinExistence type="predicted"/>
<dbReference type="HOGENOM" id="CLU_117644_0_0_9"/>
<dbReference type="InterPro" id="IPR051239">
    <property type="entry name" value="2'-dNMP_N-hydrolase"/>
</dbReference>
<dbReference type="RefSeq" id="WP_041093767.1">
    <property type="nucleotide sequence ID" value="NZ_AP014680.1"/>
</dbReference>
<dbReference type="InterPro" id="IPR007710">
    <property type="entry name" value="Nucleoside_deoxyribTrfase"/>
</dbReference>
<dbReference type="GO" id="GO:0016740">
    <property type="term" value="F:transferase activity"/>
    <property type="evidence" value="ECO:0007669"/>
    <property type="project" value="UniProtKB-KW"/>
</dbReference>
<accession>A0A0A1GZE9</accession>
<dbReference type="Proteomes" id="UP000031620">
    <property type="component" value="Chromosome"/>
</dbReference>
<organism evidence="1 2">
    <name type="scientific">Paucilactobacillus hokkaidonensis JCM 18461</name>
    <dbReference type="NCBI Taxonomy" id="1291742"/>
    <lineage>
        <taxon>Bacteria</taxon>
        <taxon>Bacillati</taxon>
        <taxon>Bacillota</taxon>
        <taxon>Bacilli</taxon>
        <taxon>Lactobacillales</taxon>
        <taxon>Lactobacillaceae</taxon>
        <taxon>Paucilactobacillus</taxon>
    </lineage>
</organism>
<name>A0A0A1GZE9_9LACO</name>
<dbReference type="PANTHER" id="PTHR15364:SF0">
    <property type="entry name" value="2'-DEOXYNUCLEOSIDE 5'-PHOSPHATE N-HYDROLASE 1"/>
    <property type="match status" value="1"/>
</dbReference>
<protein>
    <submittedName>
        <fullName evidence="1">Nucleoside 2-deoxyribosyltransferase</fullName>
    </submittedName>
</protein>
<dbReference type="SUPFAM" id="SSF52309">
    <property type="entry name" value="N-(deoxy)ribosyltransferase-like"/>
    <property type="match status" value="1"/>
</dbReference>